<evidence type="ECO:0000256" key="5">
    <source>
        <dbReference type="ARBA" id="ARBA00022741"/>
    </source>
</evidence>
<accession>A0A0M8MEA3</accession>
<dbReference type="SUPFAM" id="SSF52540">
    <property type="entry name" value="P-loop containing nucleoside triphosphate hydrolases"/>
    <property type="match status" value="1"/>
</dbReference>
<reference evidence="12" key="1">
    <citation type="submission" date="2015-04" db="EMBL/GenBank/DDBJ databases">
        <title>Complete genome sequence of Microbacterium chocolatum SIT 101, a bacterium enantioselectively hydrolyzing mesomeric diesters.</title>
        <authorList>
            <person name="Li X."/>
            <person name="Xu Y."/>
        </authorList>
    </citation>
    <scope>NUCLEOTIDE SEQUENCE [LARGE SCALE GENOMIC DNA]</scope>
    <source>
        <strain evidence="12">SIT 101</strain>
    </source>
</reference>
<dbReference type="SMART" id="SM00382">
    <property type="entry name" value="AAA"/>
    <property type="match status" value="1"/>
</dbReference>
<dbReference type="GO" id="GO:0022857">
    <property type="term" value="F:transmembrane transporter activity"/>
    <property type="evidence" value="ECO:0007669"/>
    <property type="project" value="TreeGrafter"/>
</dbReference>
<dbReference type="PROSITE" id="PS50893">
    <property type="entry name" value="ABC_TRANSPORTER_2"/>
    <property type="match status" value="1"/>
</dbReference>
<evidence type="ECO:0000259" key="11">
    <source>
        <dbReference type="PROSITE" id="PS50893"/>
    </source>
</evidence>
<evidence type="ECO:0000256" key="6">
    <source>
        <dbReference type="ARBA" id="ARBA00022840"/>
    </source>
</evidence>
<proteinExistence type="inferred from homology"/>
<keyword evidence="13" id="KW-1185">Reference proteome</keyword>
<dbReference type="InterPro" id="IPR017911">
    <property type="entry name" value="MacB-like_ATP-bd"/>
</dbReference>
<evidence type="ECO:0000256" key="4">
    <source>
        <dbReference type="ARBA" id="ARBA00022692"/>
    </source>
</evidence>
<evidence type="ECO:0000256" key="1">
    <source>
        <dbReference type="ARBA" id="ARBA00004429"/>
    </source>
</evidence>
<evidence type="ECO:0000256" key="10">
    <source>
        <dbReference type="SAM" id="Phobius"/>
    </source>
</evidence>
<evidence type="ECO:0000256" key="2">
    <source>
        <dbReference type="ARBA" id="ARBA00022448"/>
    </source>
</evidence>
<evidence type="ECO:0000313" key="12">
    <source>
        <dbReference type="EMBL" id="KOS09678.1"/>
    </source>
</evidence>
<dbReference type="GO" id="GO:0005886">
    <property type="term" value="C:plasma membrane"/>
    <property type="evidence" value="ECO:0007669"/>
    <property type="project" value="UniProtKB-SubCell"/>
</dbReference>
<feature type="transmembrane region" description="Helical" evidence="10">
    <location>
        <begin position="575"/>
        <end position="607"/>
    </location>
</feature>
<dbReference type="InterPro" id="IPR003838">
    <property type="entry name" value="ABC3_permease_C"/>
</dbReference>
<dbReference type="InterPro" id="IPR003593">
    <property type="entry name" value="AAA+_ATPase"/>
</dbReference>
<dbReference type="PANTHER" id="PTHR24220">
    <property type="entry name" value="IMPORT ATP-BINDING PROTEIN"/>
    <property type="match status" value="1"/>
</dbReference>
<dbReference type="CDD" id="cd03255">
    <property type="entry name" value="ABC_MJ0796_LolCDE_FtsE"/>
    <property type="match status" value="1"/>
</dbReference>
<comment type="caution">
    <text evidence="12">The sequence shown here is derived from an EMBL/GenBank/DDBJ whole genome shotgun (WGS) entry which is preliminary data.</text>
</comment>
<keyword evidence="5" id="KW-0547">Nucleotide-binding</keyword>
<dbReference type="GO" id="GO:0016887">
    <property type="term" value="F:ATP hydrolysis activity"/>
    <property type="evidence" value="ECO:0007669"/>
    <property type="project" value="InterPro"/>
</dbReference>
<dbReference type="InterPro" id="IPR015854">
    <property type="entry name" value="ABC_transpr_LolD-like"/>
</dbReference>
<dbReference type="InterPro" id="IPR003439">
    <property type="entry name" value="ABC_transporter-like_ATP-bd"/>
</dbReference>
<keyword evidence="6" id="KW-0067">ATP-binding</keyword>
<evidence type="ECO:0000256" key="8">
    <source>
        <dbReference type="ARBA" id="ARBA00023136"/>
    </source>
</evidence>
<keyword evidence="2" id="KW-0813">Transport</keyword>
<evidence type="ECO:0000256" key="9">
    <source>
        <dbReference type="ARBA" id="ARBA00038388"/>
    </source>
</evidence>
<protein>
    <recommendedName>
        <fullName evidence="11">ABC transporter domain-containing protein</fullName>
    </recommendedName>
</protein>
<dbReference type="GO" id="GO:0005524">
    <property type="term" value="F:ATP binding"/>
    <property type="evidence" value="ECO:0007669"/>
    <property type="project" value="UniProtKB-KW"/>
</dbReference>
<dbReference type="PROSITE" id="PS00211">
    <property type="entry name" value="ABC_TRANSPORTER_1"/>
    <property type="match status" value="1"/>
</dbReference>
<sequence>MKSGSGEASSTPALELRHVSRRYVSAYAPEVLALDSVSLRIEQGEFVAIVGPSGGGKSTLLNMLGLLEFPDEGEYLLDGFLMPGREGEAAARARSTAFAFIFQAFHLLQSRPIRDSVELGLIYRGVADRAAAVSGALGRVGLAGREEERASHLSGGQQQRVAIARAIASNARIILADEPTGNLDSENARVILAELQRLNDDGSTVIVVTHSADVAAAANRQLRIVDGRLVSDTGWQKHAANQVAGSVIALEMPSGDRDVKAMHRLPAPTPPKLGVRDIFRDAWRSVLSRPAQTTALCVAVAIAVALTLTTLGISTSAGAQVSSAFDAQLNREVTATWNSDSELFAADLDDIPAQTSQIAGVDAAAGIADFDPVSVVGIAQARVIQPHTYSGDIEAAARLTVRYPSWRGGSHLVPGEVLIGIQLAQLLELSSLESGPVVTIDGGDYQVAGIIEQSPRYPLLQGEILLPAETPGFDDPKTTSAVLLTAAGAAPQVARQVQIVVNPYLPETVRVQAPTDAEELRGTVEQGVRTALIAFSLLAIVVAVAALTNAMLLAITARRGEIGMRKALGARSRHVAWLIAGESAYIGAVGGMAGLALGVATVLIITITQQWTPVFDLRLGPLAVVAGIVIGVLGGATAAVRAARIRPADTLRQ</sequence>
<dbReference type="Proteomes" id="UP000037737">
    <property type="component" value="Unassembled WGS sequence"/>
</dbReference>
<evidence type="ECO:0000313" key="13">
    <source>
        <dbReference type="Proteomes" id="UP000037737"/>
    </source>
</evidence>
<feature type="transmembrane region" description="Helical" evidence="10">
    <location>
        <begin position="619"/>
        <end position="643"/>
    </location>
</feature>
<dbReference type="PATRIC" id="fig|84292.3.peg.2981"/>
<dbReference type="AlphaFoldDB" id="A0A0M8MEA3"/>
<evidence type="ECO:0000256" key="7">
    <source>
        <dbReference type="ARBA" id="ARBA00022989"/>
    </source>
</evidence>
<keyword evidence="7 10" id="KW-1133">Transmembrane helix</keyword>
<feature type="domain" description="ABC transporter" evidence="11">
    <location>
        <begin position="14"/>
        <end position="252"/>
    </location>
</feature>
<comment type="similarity">
    <text evidence="9">Belongs to the ABC transporter superfamily. Macrolide exporter (TC 3.A.1.122) family.</text>
</comment>
<dbReference type="Pfam" id="PF02687">
    <property type="entry name" value="FtsX"/>
    <property type="match status" value="1"/>
</dbReference>
<keyword evidence="3" id="KW-1003">Cell membrane</keyword>
<name>A0A0M8MEA3_9MICO</name>
<dbReference type="InterPro" id="IPR027417">
    <property type="entry name" value="P-loop_NTPase"/>
</dbReference>
<dbReference type="OrthoDB" id="4814201at2"/>
<keyword evidence="8 10" id="KW-0472">Membrane</keyword>
<dbReference type="Gene3D" id="3.40.50.300">
    <property type="entry name" value="P-loop containing nucleotide triphosphate hydrolases"/>
    <property type="match status" value="1"/>
</dbReference>
<evidence type="ECO:0000256" key="3">
    <source>
        <dbReference type="ARBA" id="ARBA00022475"/>
    </source>
</evidence>
<dbReference type="EMBL" id="LAVO01000026">
    <property type="protein sequence ID" value="KOS09678.1"/>
    <property type="molecule type" value="Genomic_DNA"/>
</dbReference>
<organism evidence="12 13">
    <name type="scientific">Microbacterium aurantiacum</name>
    <dbReference type="NCBI Taxonomy" id="162393"/>
    <lineage>
        <taxon>Bacteria</taxon>
        <taxon>Bacillati</taxon>
        <taxon>Actinomycetota</taxon>
        <taxon>Actinomycetes</taxon>
        <taxon>Micrococcales</taxon>
        <taxon>Microbacteriaceae</taxon>
        <taxon>Microbacterium</taxon>
    </lineage>
</organism>
<comment type="subcellular location">
    <subcellularLocation>
        <location evidence="1">Cell inner membrane</location>
        <topology evidence="1">Multi-pass membrane protein</topology>
    </subcellularLocation>
</comment>
<feature type="transmembrane region" description="Helical" evidence="10">
    <location>
        <begin position="531"/>
        <end position="555"/>
    </location>
</feature>
<gene>
    <name evidence="12" type="ORF">XI38_14590</name>
</gene>
<dbReference type="InterPro" id="IPR017871">
    <property type="entry name" value="ABC_transporter-like_CS"/>
</dbReference>
<dbReference type="PANTHER" id="PTHR24220:SF86">
    <property type="entry name" value="ABC TRANSPORTER ABCH.1"/>
    <property type="match status" value="1"/>
</dbReference>
<keyword evidence="4 10" id="KW-0812">Transmembrane</keyword>
<dbReference type="Pfam" id="PF00005">
    <property type="entry name" value="ABC_tran"/>
    <property type="match status" value="1"/>
</dbReference>
<dbReference type="KEGG" id="mcw:A8L33_14430"/>